<proteinExistence type="predicted"/>
<reference evidence="2" key="2">
    <citation type="submission" date="2010-04" db="EMBL/GenBank/DDBJ databases">
        <title>Genome sequence of Salinibacter ruber M8.</title>
        <authorList>
            <consortium name="Genoscope"/>
        </authorList>
    </citation>
    <scope>NUCLEOTIDE SEQUENCE [LARGE SCALE GENOMIC DNA]</scope>
    <source>
        <strain evidence="2">M8</strain>
    </source>
</reference>
<dbReference type="KEGG" id="srm:SRM_00669"/>
<dbReference type="HOGENOM" id="CLU_1979998_0_0_10"/>
<evidence type="ECO:0000313" key="2">
    <source>
        <dbReference type="Proteomes" id="UP000000933"/>
    </source>
</evidence>
<reference evidence="1 2" key="1">
    <citation type="journal article" date="2010" name="ISME J.">
        <title>Fine-scale evolution: genomic, phenotypic and ecological differentiation in two coexisting Salinibacter ruber strains.</title>
        <authorList>
            <person name="Pena A."/>
            <person name="Teeling H."/>
            <person name="Huerta-Cepas J."/>
            <person name="Santos F."/>
            <person name="Yarza P."/>
            <person name="Brito-Echeverria J."/>
            <person name="Lucio M."/>
            <person name="Schmitt-Kopplin P."/>
            <person name="Meseguer I."/>
            <person name="Schenowitz C."/>
            <person name="Dossat C."/>
            <person name="Barbe V."/>
            <person name="Dopazo J."/>
            <person name="Rossello-Mora R."/>
            <person name="Schuler M."/>
            <person name="Glockner F.O."/>
            <person name="Amann R."/>
            <person name="Gabaldon T."/>
            <person name="Anton J."/>
        </authorList>
    </citation>
    <scope>NUCLEOTIDE SEQUENCE [LARGE SCALE GENOMIC DNA]</scope>
    <source>
        <strain evidence="1 2">M8</strain>
    </source>
</reference>
<name>D5H6D5_SALRM</name>
<organism evidence="1 2">
    <name type="scientific">Salinibacter ruber (strain M8)</name>
    <dbReference type="NCBI Taxonomy" id="761659"/>
    <lineage>
        <taxon>Bacteria</taxon>
        <taxon>Pseudomonadati</taxon>
        <taxon>Rhodothermota</taxon>
        <taxon>Rhodothermia</taxon>
        <taxon>Rhodothermales</taxon>
        <taxon>Salinibacteraceae</taxon>
        <taxon>Salinibacter</taxon>
    </lineage>
</organism>
<dbReference type="EMBL" id="FP565814">
    <property type="protein sequence ID" value="CBH23590.1"/>
    <property type="molecule type" value="Genomic_DNA"/>
</dbReference>
<sequence>MSNTETSGFETHLRECYLLVDDYLQSNPKVAAWRRSTGGDSDFTDAEVIVIALTGGYFRTDTLKRTYQLAIANTEGLFPTVPGTSSGFAACNGCSTRSADWSCRPTRARWRGTNALCGRLAADLAA</sequence>
<dbReference type="Proteomes" id="UP000000933">
    <property type="component" value="Chromosome"/>
</dbReference>
<protein>
    <submittedName>
        <fullName evidence="1">Uncharacterized protein</fullName>
    </submittedName>
</protein>
<dbReference type="AlphaFoldDB" id="D5H6D5"/>
<evidence type="ECO:0000313" key="1">
    <source>
        <dbReference type="EMBL" id="CBH23590.1"/>
    </source>
</evidence>
<gene>
    <name evidence="1" type="ordered locus">SRM_00669</name>
</gene>
<accession>D5H6D5</accession>